<evidence type="ECO:0000313" key="4">
    <source>
        <dbReference type="Proteomes" id="UP000010469"/>
    </source>
</evidence>
<dbReference type="Pfam" id="PF10882">
    <property type="entry name" value="bPH_5"/>
    <property type="match status" value="1"/>
</dbReference>
<dbReference type="HOGENOM" id="CLU_1340680_0_0_2"/>
<evidence type="ECO:0000259" key="2">
    <source>
        <dbReference type="Pfam" id="PF10882"/>
    </source>
</evidence>
<keyword evidence="1" id="KW-1133">Transmembrane helix</keyword>
<dbReference type="AlphaFoldDB" id="L0A9X8"/>
<feature type="transmembrane region" description="Helical" evidence="1">
    <location>
        <begin position="36"/>
        <end position="56"/>
    </location>
</feature>
<reference evidence="4" key="1">
    <citation type="submission" date="2012-03" db="EMBL/GenBank/DDBJ databases">
        <title>Complete genome of Caldisphaera lagunensis DSM 15908.</title>
        <authorList>
            <person name="Lucas S."/>
            <person name="Copeland A."/>
            <person name="Lapidus A."/>
            <person name="Glavina del Rio T."/>
            <person name="Dalin E."/>
            <person name="Tice H."/>
            <person name="Bruce D."/>
            <person name="Goodwin L."/>
            <person name="Pitluck S."/>
            <person name="Peters L."/>
            <person name="Mikhailova N."/>
            <person name="Teshima H."/>
            <person name="Kyrpides N."/>
            <person name="Mavromatis K."/>
            <person name="Ivanova N."/>
            <person name="Brettin T."/>
            <person name="Detter J.C."/>
            <person name="Han C."/>
            <person name="Larimer F."/>
            <person name="Land M."/>
            <person name="Hauser L."/>
            <person name="Markowitz V."/>
            <person name="Cheng J.-F."/>
            <person name="Hugenholtz P."/>
            <person name="Woyke T."/>
            <person name="Wu D."/>
            <person name="Spring S."/>
            <person name="Schroeder M."/>
            <person name="Brambilla E."/>
            <person name="Klenk H.-P."/>
            <person name="Eisen J.A."/>
        </authorList>
    </citation>
    <scope>NUCLEOTIDE SEQUENCE [LARGE SCALE GENOMIC DNA]</scope>
    <source>
        <strain evidence="4">DSM 15908 / JCM 11604 / IC-154</strain>
    </source>
</reference>
<dbReference type="eggNOG" id="arCOG13268">
    <property type="taxonomic scope" value="Archaea"/>
</dbReference>
<keyword evidence="1" id="KW-0812">Transmembrane</keyword>
<keyword evidence="4" id="KW-1185">Reference proteome</keyword>
<sequence>MLTGGLTIKIKTLIKQILIGRKLSQKIRVSFQRNTIAIFAFLIAFIIALDSYLVLAKYHNLIQRGEEYLVFILLIPFVILLLAFLTLFNSYFTISNDKIEIHSYIYHEKINRDDIEKIVFTNNLDPGYLVSFRITGYNFPGTQFGWFRLTNGKKAFLLISGKVNNILIFELKDGKVFMISGNFLEKLINYLNIYKWDVIKNMSY</sequence>
<evidence type="ECO:0000256" key="1">
    <source>
        <dbReference type="SAM" id="Phobius"/>
    </source>
</evidence>
<dbReference type="InParanoid" id="L0A9X8"/>
<name>L0A9X8_CALLD</name>
<feature type="domain" description="Bacterial Pleckstrin homology" evidence="2">
    <location>
        <begin position="92"/>
        <end position="191"/>
    </location>
</feature>
<gene>
    <name evidence="3" type="ordered locus">Calag_0156</name>
</gene>
<organism evidence="3 4">
    <name type="scientific">Caldisphaera lagunensis (strain DSM 15908 / JCM 11604 / ANMR 0165 / IC-154)</name>
    <dbReference type="NCBI Taxonomy" id="1056495"/>
    <lineage>
        <taxon>Archaea</taxon>
        <taxon>Thermoproteota</taxon>
        <taxon>Thermoprotei</taxon>
        <taxon>Acidilobales</taxon>
        <taxon>Caldisphaeraceae</taxon>
        <taxon>Caldisphaera</taxon>
    </lineage>
</organism>
<dbReference type="Proteomes" id="UP000010469">
    <property type="component" value="Chromosome"/>
</dbReference>
<proteinExistence type="predicted"/>
<feature type="transmembrane region" description="Helical" evidence="1">
    <location>
        <begin position="68"/>
        <end position="88"/>
    </location>
</feature>
<dbReference type="EMBL" id="CP003378">
    <property type="protein sequence ID" value="AFZ69942.1"/>
    <property type="molecule type" value="Genomic_DNA"/>
</dbReference>
<dbReference type="KEGG" id="clg:Calag_0156"/>
<dbReference type="STRING" id="1056495.Calag_0156"/>
<protein>
    <recommendedName>
        <fullName evidence="2">Bacterial Pleckstrin homology domain-containing protein</fullName>
    </recommendedName>
</protein>
<dbReference type="InterPro" id="IPR027783">
    <property type="entry name" value="Bacterial_PH-related"/>
</dbReference>
<accession>L0A9X8</accession>
<keyword evidence="1" id="KW-0472">Membrane</keyword>
<evidence type="ECO:0000313" key="3">
    <source>
        <dbReference type="EMBL" id="AFZ69942.1"/>
    </source>
</evidence>